<sequence>MSDEAPKEVSQSKHVTGGEQDDTGTSRQDRGAVSESSNTKRRRREASKHGSSRRSQSGRKSSRRRSSSPLAMSTTSDNELKSPREAAPADASSSSFATLAEESSTSTSEESLLKSSTKRRGVDTSKTETSKKTTSRKTSSDACDVNADTGVPSAGKAAQGLSRRDSTSADMSGAVGDDSPRKQLTGFNSAQDWASKLVVTGVESNPKPVEIPDAGYSEASPRKLAERSAFSSDCSSPTTEARIDSSREASLEKSERRFTRTVSSEPESSPRSAEKTSEWKSDLTGLKSTAEPVDNEVVISGTSWKTAEKSPTSCDERDSVAVGALSVASTGMTSQILTDGLPEENEKPTPQPVEKRDVWSTTTSPWKSAENSIAPHDVSISKTSKELIAPPKSIFKSGRASKAPSPEPAAKHDTVSIALCPSLKPVQQQRERSGTAWSRESADSAVGIDGGSAVRSPISAKGENITAGKHCETRKKPPMTSVGTDPIDWHEVESAKSPGRAAANGVIATRIDALGDRRGDSLAARERDSQEETVRMMVADRVVVAGVLSALAFVLSVRMLKVARYTDVVTMEGTLVGLLVRSSQGVPVRRFLGVPYAQSTAGIHRFGMPIPLYKFPGLRYEALEHGPPCTQWLNDSVVGSENCLSLAIWAPTVTESTAPKKPVVVVLTGKPRTHSPTNTIEKYGTCHCAGEWFETGSNSDHDWTELAALADSVVVSVNHRLGVMGFFKPDTSDAAHDVAFEDVQVAVDWTRRNAAALDGDPDALMALGRGSGAFMLAVTMISREYYLDFRRMLLQGLYPTMPLILNTPSMGRGYLYKIATFLGCQPGDPSAMLSCLRQEASQEQLLRAVRHVSIPLRFVPSRLEGYRVDEMPEQDVWKFDGDVDIVLGSDLSLGETFNRQYLLPYAASLNDASDPAGTLRGVCLFLKERECTIRGGMNRTESAELLRGMTEQQLEDDMAHLWTTCASRAMADVAVLKNATVHHYVTADAGALFDPPLTLDDVATFFKTGAVPPLRSGLPWPVYERGGVSRSALSLNSSEDTIAEAANEICNRTRPFVHYLY</sequence>
<feature type="compositionally biased region" description="Polar residues" evidence="5">
    <location>
        <begin position="229"/>
        <end position="239"/>
    </location>
</feature>
<protein>
    <recommendedName>
        <fullName evidence="6">Carboxylesterase type B domain-containing protein</fullName>
    </recommendedName>
</protein>
<keyword evidence="4" id="KW-0325">Glycoprotein</keyword>
<dbReference type="GO" id="GO:0006581">
    <property type="term" value="P:acetylcholine catabolic process"/>
    <property type="evidence" value="ECO:0007669"/>
    <property type="project" value="TreeGrafter"/>
</dbReference>
<dbReference type="GO" id="GO:0003990">
    <property type="term" value="F:acetylcholinesterase activity"/>
    <property type="evidence" value="ECO:0007669"/>
    <property type="project" value="TreeGrafter"/>
</dbReference>
<keyword evidence="8" id="KW-1185">Reference proteome</keyword>
<comment type="similarity">
    <text evidence="1">Belongs to the type-B carboxylesterase/lipase family.</text>
</comment>
<dbReference type="GO" id="GO:0005886">
    <property type="term" value="C:plasma membrane"/>
    <property type="evidence" value="ECO:0007669"/>
    <property type="project" value="TreeGrafter"/>
</dbReference>
<accession>A0A9D4PEQ6</accession>
<feature type="compositionally biased region" description="Basic and acidic residues" evidence="5">
    <location>
        <begin position="272"/>
        <end position="281"/>
    </location>
</feature>
<feature type="compositionally biased region" description="Basic and acidic residues" evidence="5">
    <location>
        <begin position="1"/>
        <end position="11"/>
    </location>
</feature>
<dbReference type="InterPro" id="IPR002018">
    <property type="entry name" value="CarbesteraseB"/>
</dbReference>
<evidence type="ECO:0000256" key="3">
    <source>
        <dbReference type="ARBA" id="ARBA00022801"/>
    </source>
</evidence>
<keyword evidence="2" id="KW-0719">Serine esterase</keyword>
<dbReference type="VEuPathDB" id="VectorBase:RSAN_029551"/>
<gene>
    <name evidence="7" type="ORF">HPB52_017636</name>
</gene>
<feature type="domain" description="Carboxylesterase type B" evidence="6">
    <location>
        <begin position="568"/>
        <end position="670"/>
    </location>
</feature>
<dbReference type="GO" id="GO:0019695">
    <property type="term" value="P:choline metabolic process"/>
    <property type="evidence" value="ECO:0007669"/>
    <property type="project" value="TreeGrafter"/>
</dbReference>
<evidence type="ECO:0000313" key="8">
    <source>
        <dbReference type="Proteomes" id="UP000821837"/>
    </source>
</evidence>
<dbReference type="InterPro" id="IPR050654">
    <property type="entry name" value="AChE-related_enzymes"/>
</dbReference>
<feature type="compositionally biased region" description="Basic and acidic residues" evidence="5">
    <location>
        <begin position="120"/>
        <end position="131"/>
    </location>
</feature>
<dbReference type="Pfam" id="PF00135">
    <property type="entry name" value="COesterase"/>
    <property type="match status" value="2"/>
</dbReference>
<dbReference type="InterPro" id="IPR029058">
    <property type="entry name" value="AB_hydrolase_fold"/>
</dbReference>
<comment type="caution">
    <text evidence="7">The sequence shown here is derived from an EMBL/GenBank/DDBJ whole genome shotgun (WGS) entry which is preliminary data.</text>
</comment>
<organism evidence="7 8">
    <name type="scientific">Rhipicephalus sanguineus</name>
    <name type="common">Brown dog tick</name>
    <name type="synonym">Ixodes sanguineus</name>
    <dbReference type="NCBI Taxonomy" id="34632"/>
    <lineage>
        <taxon>Eukaryota</taxon>
        <taxon>Metazoa</taxon>
        <taxon>Ecdysozoa</taxon>
        <taxon>Arthropoda</taxon>
        <taxon>Chelicerata</taxon>
        <taxon>Arachnida</taxon>
        <taxon>Acari</taxon>
        <taxon>Parasitiformes</taxon>
        <taxon>Ixodida</taxon>
        <taxon>Ixodoidea</taxon>
        <taxon>Ixodidae</taxon>
        <taxon>Rhipicephalinae</taxon>
        <taxon>Rhipicephalus</taxon>
        <taxon>Rhipicephalus</taxon>
    </lineage>
</organism>
<dbReference type="GO" id="GO:0005615">
    <property type="term" value="C:extracellular space"/>
    <property type="evidence" value="ECO:0007669"/>
    <property type="project" value="TreeGrafter"/>
</dbReference>
<dbReference type="PANTHER" id="PTHR43918:SF4">
    <property type="entry name" value="CARBOXYLIC ESTER HYDROLASE"/>
    <property type="match status" value="1"/>
</dbReference>
<evidence type="ECO:0000259" key="6">
    <source>
        <dbReference type="Pfam" id="PF00135"/>
    </source>
</evidence>
<dbReference type="VEuPathDB" id="VectorBase:RSAN_043375"/>
<dbReference type="SUPFAM" id="SSF53474">
    <property type="entry name" value="alpha/beta-Hydrolases"/>
    <property type="match status" value="1"/>
</dbReference>
<evidence type="ECO:0000256" key="4">
    <source>
        <dbReference type="ARBA" id="ARBA00023180"/>
    </source>
</evidence>
<evidence type="ECO:0000256" key="1">
    <source>
        <dbReference type="ARBA" id="ARBA00005964"/>
    </source>
</evidence>
<keyword evidence="3" id="KW-0378">Hydrolase</keyword>
<feature type="domain" description="Carboxylesterase type B" evidence="6">
    <location>
        <begin position="690"/>
        <end position="890"/>
    </location>
</feature>
<feature type="compositionally biased region" description="Basic residues" evidence="5">
    <location>
        <begin position="39"/>
        <end position="66"/>
    </location>
</feature>
<feature type="compositionally biased region" description="Polar residues" evidence="5">
    <location>
        <begin position="359"/>
        <end position="371"/>
    </location>
</feature>
<dbReference type="AlphaFoldDB" id="A0A9D4PEQ6"/>
<feature type="compositionally biased region" description="Basic and acidic residues" evidence="5">
    <location>
        <begin position="241"/>
        <end position="258"/>
    </location>
</feature>
<feature type="compositionally biased region" description="Low complexity" evidence="5">
    <location>
        <begin position="260"/>
        <end position="271"/>
    </location>
</feature>
<dbReference type="Gene3D" id="3.40.50.1820">
    <property type="entry name" value="alpha/beta hydrolase"/>
    <property type="match status" value="1"/>
</dbReference>
<name>A0A9D4PEQ6_RHISA</name>
<dbReference type="EMBL" id="JABSTV010001255">
    <property type="protein sequence ID" value="KAH7936073.1"/>
    <property type="molecule type" value="Genomic_DNA"/>
</dbReference>
<reference evidence="7" key="1">
    <citation type="journal article" date="2020" name="Cell">
        <title>Large-Scale Comparative Analyses of Tick Genomes Elucidate Their Genetic Diversity and Vector Capacities.</title>
        <authorList>
            <consortium name="Tick Genome and Microbiome Consortium (TIGMIC)"/>
            <person name="Jia N."/>
            <person name="Wang J."/>
            <person name="Shi W."/>
            <person name="Du L."/>
            <person name="Sun Y."/>
            <person name="Zhan W."/>
            <person name="Jiang J.F."/>
            <person name="Wang Q."/>
            <person name="Zhang B."/>
            <person name="Ji P."/>
            <person name="Bell-Sakyi L."/>
            <person name="Cui X.M."/>
            <person name="Yuan T.T."/>
            <person name="Jiang B.G."/>
            <person name="Yang W.F."/>
            <person name="Lam T.T."/>
            <person name="Chang Q.C."/>
            <person name="Ding S.J."/>
            <person name="Wang X.J."/>
            <person name="Zhu J.G."/>
            <person name="Ruan X.D."/>
            <person name="Zhao L."/>
            <person name="Wei J.T."/>
            <person name="Ye R.Z."/>
            <person name="Que T.C."/>
            <person name="Du C.H."/>
            <person name="Zhou Y.H."/>
            <person name="Cheng J.X."/>
            <person name="Dai P.F."/>
            <person name="Guo W.B."/>
            <person name="Han X.H."/>
            <person name="Huang E.J."/>
            <person name="Li L.F."/>
            <person name="Wei W."/>
            <person name="Gao Y.C."/>
            <person name="Liu J.Z."/>
            <person name="Shao H.Z."/>
            <person name="Wang X."/>
            <person name="Wang C.C."/>
            <person name="Yang T.C."/>
            <person name="Huo Q.B."/>
            <person name="Li W."/>
            <person name="Chen H.Y."/>
            <person name="Chen S.E."/>
            <person name="Zhou L.G."/>
            <person name="Ni X.B."/>
            <person name="Tian J.H."/>
            <person name="Sheng Y."/>
            <person name="Liu T."/>
            <person name="Pan Y.S."/>
            <person name="Xia L.Y."/>
            <person name="Li J."/>
            <person name="Zhao F."/>
            <person name="Cao W.C."/>
        </authorList>
    </citation>
    <scope>NUCLEOTIDE SEQUENCE</scope>
    <source>
        <strain evidence="7">Rsan-2018</strain>
    </source>
</reference>
<evidence type="ECO:0000256" key="2">
    <source>
        <dbReference type="ARBA" id="ARBA00022487"/>
    </source>
</evidence>
<feature type="region of interest" description="Disordered" evidence="5">
    <location>
        <begin position="333"/>
        <end position="457"/>
    </location>
</feature>
<feature type="region of interest" description="Disordered" evidence="5">
    <location>
        <begin position="1"/>
        <end position="294"/>
    </location>
</feature>
<evidence type="ECO:0000313" key="7">
    <source>
        <dbReference type="EMBL" id="KAH7936073.1"/>
    </source>
</evidence>
<dbReference type="PANTHER" id="PTHR43918">
    <property type="entry name" value="ACETYLCHOLINESTERASE"/>
    <property type="match status" value="1"/>
</dbReference>
<dbReference type="Proteomes" id="UP000821837">
    <property type="component" value="Unassembled WGS sequence"/>
</dbReference>
<feature type="compositionally biased region" description="Low complexity" evidence="5">
    <location>
        <begin position="85"/>
        <end position="115"/>
    </location>
</feature>
<proteinExistence type="inferred from homology"/>
<reference evidence="7" key="2">
    <citation type="submission" date="2021-09" db="EMBL/GenBank/DDBJ databases">
        <authorList>
            <person name="Jia N."/>
            <person name="Wang J."/>
            <person name="Shi W."/>
            <person name="Du L."/>
            <person name="Sun Y."/>
            <person name="Zhan W."/>
            <person name="Jiang J."/>
            <person name="Wang Q."/>
            <person name="Zhang B."/>
            <person name="Ji P."/>
            <person name="Sakyi L.B."/>
            <person name="Cui X."/>
            <person name="Yuan T."/>
            <person name="Jiang B."/>
            <person name="Yang W."/>
            <person name="Lam T.T.-Y."/>
            <person name="Chang Q."/>
            <person name="Ding S."/>
            <person name="Wang X."/>
            <person name="Zhu J."/>
            <person name="Ruan X."/>
            <person name="Zhao L."/>
            <person name="Wei J."/>
            <person name="Que T."/>
            <person name="Du C."/>
            <person name="Cheng J."/>
            <person name="Dai P."/>
            <person name="Han X."/>
            <person name="Huang E."/>
            <person name="Gao Y."/>
            <person name="Liu J."/>
            <person name="Shao H."/>
            <person name="Ye R."/>
            <person name="Li L."/>
            <person name="Wei W."/>
            <person name="Wang X."/>
            <person name="Wang C."/>
            <person name="Huo Q."/>
            <person name="Li W."/>
            <person name="Guo W."/>
            <person name="Chen H."/>
            <person name="Chen S."/>
            <person name="Zhou L."/>
            <person name="Zhou L."/>
            <person name="Ni X."/>
            <person name="Tian J."/>
            <person name="Zhou Y."/>
            <person name="Sheng Y."/>
            <person name="Liu T."/>
            <person name="Pan Y."/>
            <person name="Xia L."/>
            <person name="Li J."/>
            <person name="Zhao F."/>
            <person name="Cao W."/>
        </authorList>
    </citation>
    <scope>NUCLEOTIDE SEQUENCE</scope>
    <source>
        <strain evidence="7">Rsan-2018</strain>
        <tissue evidence="7">Larvae</tissue>
    </source>
</reference>
<evidence type="ECO:0000256" key="5">
    <source>
        <dbReference type="SAM" id="MobiDB-lite"/>
    </source>
</evidence>
<dbReference type="VEuPathDB" id="VectorBase:RSAN_034518"/>